<sequence>MSEQNQFGIDHALCRNGFGHSPRYRNAAIHGKFVKTLPPSQRQERHTSQCVNGSARRQAYRERFLRFHGANCGNSCGSQSAPTVQRPYLRMSANEG</sequence>
<evidence type="ECO:0000313" key="2">
    <source>
        <dbReference type="EMBL" id="BBX67444.1"/>
    </source>
</evidence>
<feature type="region of interest" description="Disordered" evidence="1">
    <location>
        <begin position="76"/>
        <end position="96"/>
    </location>
</feature>
<dbReference type="KEGG" id="mpsc:MPSYJ_09050"/>
<gene>
    <name evidence="2" type="ORF">MPSYJ_09050</name>
</gene>
<dbReference type="Proteomes" id="UP000466514">
    <property type="component" value="Chromosome"/>
</dbReference>
<keyword evidence="3" id="KW-1185">Reference proteome</keyword>
<dbReference type="EMBL" id="AP022574">
    <property type="protein sequence ID" value="BBX67444.1"/>
    <property type="molecule type" value="Genomic_DNA"/>
</dbReference>
<proteinExistence type="predicted"/>
<organism evidence="2 3">
    <name type="scientific">Mycolicibacterium psychrotolerans</name>
    <dbReference type="NCBI Taxonomy" id="216929"/>
    <lineage>
        <taxon>Bacteria</taxon>
        <taxon>Bacillati</taxon>
        <taxon>Actinomycetota</taxon>
        <taxon>Actinomycetes</taxon>
        <taxon>Mycobacteriales</taxon>
        <taxon>Mycobacteriaceae</taxon>
        <taxon>Mycolicibacterium</taxon>
    </lineage>
</organism>
<evidence type="ECO:0000256" key="1">
    <source>
        <dbReference type="SAM" id="MobiDB-lite"/>
    </source>
</evidence>
<accession>A0A7I7M5I8</accession>
<evidence type="ECO:0000313" key="3">
    <source>
        <dbReference type="Proteomes" id="UP000466514"/>
    </source>
</evidence>
<dbReference type="AlphaFoldDB" id="A0A7I7M5I8"/>
<reference evidence="2 3" key="1">
    <citation type="journal article" date="2019" name="Emerg. Microbes Infect.">
        <title>Comprehensive subspecies identification of 175 nontuberculous mycobacteria species based on 7547 genomic profiles.</title>
        <authorList>
            <person name="Matsumoto Y."/>
            <person name="Kinjo T."/>
            <person name="Motooka D."/>
            <person name="Nabeya D."/>
            <person name="Jung N."/>
            <person name="Uechi K."/>
            <person name="Horii T."/>
            <person name="Iida T."/>
            <person name="Fujita J."/>
            <person name="Nakamura S."/>
        </authorList>
    </citation>
    <scope>NUCLEOTIDE SEQUENCE [LARGE SCALE GENOMIC DNA]</scope>
    <source>
        <strain evidence="2 3">JCM 13323</strain>
    </source>
</reference>
<name>A0A7I7M5I8_9MYCO</name>
<protein>
    <submittedName>
        <fullName evidence="2">Uncharacterized protein</fullName>
    </submittedName>
</protein>